<dbReference type="InterPro" id="IPR016047">
    <property type="entry name" value="M23ase_b-sheet_dom"/>
</dbReference>
<name>A0ABW6CHH3_9CAUL</name>
<evidence type="ECO:0000259" key="2">
    <source>
        <dbReference type="Pfam" id="PF01551"/>
    </source>
</evidence>
<dbReference type="PANTHER" id="PTHR21666">
    <property type="entry name" value="PEPTIDASE-RELATED"/>
    <property type="match status" value="1"/>
</dbReference>
<feature type="domain" description="DUF5930" evidence="3">
    <location>
        <begin position="6"/>
        <end position="99"/>
    </location>
</feature>
<keyword evidence="1" id="KW-0812">Transmembrane</keyword>
<sequence length="387" mass="41612">MCMSRFSRLRRSLEELFPERHLYVRSGGEMRAFVLTTGKQLTFASVLAVCALWMGICTAAMMVNAMALSATDQEIARTQAKYERWIADRQARLNSAVAQLNAANGSVDDLALTVEKRHAALAMLLTDVKGAPGLTHALAPTIQRASNVPAGTNPMRRIELVRASQERLIDAADNFAKSRADRLRLAFRLAGLTPTSYTPKGGSLGGPLIEAKDPRALAAVLDVDESFAVRIQHAATNMSEATALAEAAAKLPFARPTNHTGQSSGFGVRFDPFTRRPAFHSGLDFVGGFGVPIYTTAPGVVSFTGVRSGYGNTIEIDHGSGFKTRYAHLQAIGVNAGQRVAVGQRIGAMGSTGRSTGPHLHYEVWVNGRAQNPDRFVKAGDYVLQDS</sequence>
<dbReference type="Pfam" id="PF19353">
    <property type="entry name" value="DUF5930"/>
    <property type="match status" value="1"/>
</dbReference>
<keyword evidence="1" id="KW-1133">Transmembrane helix</keyword>
<dbReference type="Proteomes" id="UP001598130">
    <property type="component" value="Unassembled WGS sequence"/>
</dbReference>
<dbReference type="InterPro" id="IPR045974">
    <property type="entry name" value="DUF5930"/>
</dbReference>
<dbReference type="SUPFAM" id="SSF51261">
    <property type="entry name" value="Duplicated hybrid motif"/>
    <property type="match status" value="1"/>
</dbReference>
<dbReference type="EMBL" id="JAOTJD010000001">
    <property type="protein sequence ID" value="MFD3262380.1"/>
    <property type="molecule type" value="Genomic_DNA"/>
</dbReference>
<gene>
    <name evidence="4" type="ORF">OCL97_00195</name>
</gene>
<comment type="caution">
    <text evidence="4">The sequence shown here is derived from an EMBL/GenBank/DDBJ whole genome shotgun (WGS) entry which is preliminary data.</text>
</comment>
<keyword evidence="1" id="KW-0472">Membrane</keyword>
<accession>A0ABW6CHH3</accession>
<protein>
    <submittedName>
        <fullName evidence="4">Peptidoglycan DD-metalloendopeptidase family protein</fullName>
    </submittedName>
</protein>
<proteinExistence type="predicted"/>
<dbReference type="InterPro" id="IPR011055">
    <property type="entry name" value="Dup_hybrid_motif"/>
</dbReference>
<evidence type="ECO:0000259" key="3">
    <source>
        <dbReference type="Pfam" id="PF19353"/>
    </source>
</evidence>
<evidence type="ECO:0000313" key="4">
    <source>
        <dbReference type="EMBL" id="MFD3262380.1"/>
    </source>
</evidence>
<dbReference type="Pfam" id="PF01551">
    <property type="entry name" value="Peptidase_M23"/>
    <property type="match status" value="1"/>
</dbReference>
<dbReference type="Gene3D" id="2.70.70.10">
    <property type="entry name" value="Glucose Permease (Domain IIA)"/>
    <property type="match status" value="1"/>
</dbReference>
<keyword evidence="5" id="KW-1185">Reference proteome</keyword>
<reference evidence="4 5" key="1">
    <citation type="submission" date="2022-09" db="EMBL/GenBank/DDBJ databases">
        <title>New species of Phenylobacterium.</title>
        <authorList>
            <person name="Mieszkin S."/>
        </authorList>
    </citation>
    <scope>NUCLEOTIDE SEQUENCE [LARGE SCALE GENOMIC DNA]</scope>
    <source>
        <strain evidence="4 5">HK31-G</strain>
    </source>
</reference>
<feature type="transmembrane region" description="Helical" evidence="1">
    <location>
        <begin position="41"/>
        <end position="63"/>
    </location>
</feature>
<feature type="domain" description="M23ase beta-sheet core" evidence="2">
    <location>
        <begin position="279"/>
        <end position="373"/>
    </location>
</feature>
<dbReference type="InterPro" id="IPR050570">
    <property type="entry name" value="Cell_wall_metabolism_enzyme"/>
</dbReference>
<evidence type="ECO:0000313" key="5">
    <source>
        <dbReference type="Proteomes" id="UP001598130"/>
    </source>
</evidence>
<organism evidence="4 5">
    <name type="scientific">Phenylobacterium ferrooxidans</name>
    <dbReference type="NCBI Taxonomy" id="2982689"/>
    <lineage>
        <taxon>Bacteria</taxon>
        <taxon>Pseudomonadati</taxon>
        <taxon>Pseudomonadota</taxon>
        <taxon>Alphaproteobacteria</taxon>
        <taxon>Caulobacterales</taxon>
        <taxon>Caulobacteraceae</taxon>
        <taxon>Phenylobacterium</taxon>
    </lineage>
</organism>
<evidence type="ECO:0000256" key="1">
    <source>
        <dbReference type="SAM" id="Phobius"/>
    </source>
</evidence>
<dbReference type="PANTHER" id="PTHR21666:SF270">
    <property type="entry name" value="MUREIN HYDROLASE ACTIVATOR ENVC"/>
    <property type="match status" value="1"/>
</dbReference>
<dbReference type="CDD" id="cd12797">
    <property type="entry name" value="M23_peptidase"/>
    <property type="match status" value="1"/>
</dbReference>